<sequence>MKVLKAQDLQKELCDAWELNFSDGWLSGFVISSRERLTFWASTAWIHPQLLLEHQRRQLERLATLAVANCEYCSLTPTLADLRADHVASLGLETGGTLDKIVTGVQDVRLRILSKTLNGGVHFVRFESKTREVIEFIASNGIN</sequence>
<dbReference type="AlphaFoldDB" id="A0A6A4BWS9"/>
<reference evidence="1 2" key="1">
    <citation type="submission" date="2018-08" db="EMBL/GenBank/DDBJ databases">
        <title>Genomic investigation of the strawberry pathogen Phytophthora fragariae indicates pathogenicity is determined by transcriptional variation in three key races.</title>
        <authorList>
            <person name="Adams T.M."/>
            <person name="Armitage A.D."/>
            <person name="Sobczyk M.K."/>
            <person name="Bates H.J."/>
            <person name="Dunwell J.M."/>
            <person name="Nellist C.F."/>
            <person name="Harrison R.J."/>
        </authorList>
    </citation>
    <scope>NUCLEOTIDE SEQUENCE [LARGE SCALE GENOMIC DNA]</scope>
    <source>
        <strain evidence="1 2">A4</strain>
    </source>
</reference>
<organism evidence="1 2">
    <name type="scientific">Phytophthora fragariae</name>
    <dbReference type="NCBI Taxonomy" id="53985"/>
    <lineage>
        <taxon>Eukaryota</taxon>
        <taxon>Sar</taxon>
        <taxon>Stramenopiles</taxon>
        <taxon>Oomycota</taxon>
        <taxon>Peronosporomycetes</taxon>
        <taxon>Peronosporales</taxon>
        <taxon>Peronosporaceae</taxon>
        <taxon>Phytophthora</taxon>
    </lineage>
</organism>
<protein>
    <submittedName>
        <fullName evidence="1">Uncharacterized protein</fullName>
    </submittedName>
</protein>
<name>A0A6A4BWS9_9STRA</name>
<dbReference type="Proteomes" id="UP000437068">
    <property type="component" value="Unassembled WGS sequence"/>
</dbReference>
<evidence type="ECO:0000313" key="2">
    <source>
        <dbReference type="Proteomes" id="UP000437068"/>
    </source>
</evidence>
<dbReference type="EMBL" id="QXGE01002698">
    <property type="protein sequence ID" value="KAE9279869.1"/>
    <property type="molecule type" value="Genomic_DNA"/>
</dbReference>
<accession>A0A6A4BWS9</accession>
<proteinExistence type="predicted"/>
<evidence type="ECO:0000313" key="1">
    <source>
        <dbReference type="EMBL" id="KAE9279869.1"/>
    </source>
</evidence>
<gene>
    <name evidence="1" type="ORF">PF001_g24505</name>
</gene>
<comment type="caution">
    <text evidence="1">The sequence shown here is derived from an EMBL/GenBank/DDBJ whole genome shotgun (WGS) entry which is preliminary data.</text>
</comment>